<dbReference type="InterPro" id="IPR006531">
    <property type="entry name" value="Gp5/Vgr_OB"/>
</dbReference>
<evidence type="ECO:0000259" key="1">
    <source>
        <dbReference type="Pfam" id="PF04717"/>
    </source>
</evidence>
<dbReference type="Gene3D" id="3.55.50.10">
    <property type="entry name" value="Baseplate protein-like domains"/>
    <property type="match status" value="1"/>
</dbReference>
<proteinExistence type="predicted"/>
<dbReference type="Proteomes" id="UP000182761">
    <property type="component" value="Unassembled WGS sequence"/>
</dbReference>
<dbReference type="SUPFAM" id="SSF69255">
    <property type="entry name" value="gp5 N-terminal domain-like"/>
    <property type="match status" value="1"/>
</dbReference>
<dbReference type="Pfam" id="PF05954">
    <property type="entry name" value="Phage_GPD"/>
    <property type="match status" value="1"/>
</dbReference>
<sequence length="1037" mass="118801">MKSFENHEEGNNSSFQLNPPQKEVHYYAKYGGTKDKIYGNTHIISVKIQIDGAEFFTQTNVQLEIRQKINDLHKFTLTCVPEEFGENNTTYLLQNTGEYLGKRITFQFRQFGKITSTFTGIITRISTSTKGGIRQIILTGNSPSILMENGPQCRSFENKTFEEIIKEISKDYPPNLINFHVNPNNKERLDYIVQYNSSDLQFLQQISRRFGEYFYYNGEQFCFSAWGGKIIELMEGEDIYEYELSMEVQPQAFSYTAYDAKQGTDYLLDSEIRKVQTSQNPFQQHAHHVSENLYNVSPTAHYDQSLLHQGPLEIEHSIEKEKKKRQNLVYIKASGNNPHLRVGDVAKMMAWMPKHEIFKNGRVPIESYKITEIVHTFADGEGYRNTFLGLPKDLPVPPYYERTESPKAHIQHAVVTDNKDPLKMGRVRVQFTWQRATNSQTPWVQVIQLHSGAGKGTYFNPEIGETVLCAFQGGNAEAPIVLGTAYNGGEIAAYYTEGNDIKVMQTRSGIKIVFNDAEEQGTLLIEDPSGNRVFMDGKGNMKTHAPKNMEMTAGENMNIKVGKNLNFTVGNEATWDIMEKLLINAPFMQQLISTYFHTQAGKALINSENQIKIESPKTYVQGAERLMLHSDELATLNSQGIAEMKGETKNSLSNKSDIYEPKQFKIEAKCMVQFRPHNNWSGEFGFDWVRTGDTGRDPGDTRAYKDIIGKNRDSLGNISNENYGNNIVPDIKEYTKLLKQYKVLSVPFTKDFYIVPWLSLFKDKTAKLSLKLHIEESPKKLEFKYDKSLFELNKTEITTTMKGKHTLPDYLTIKCIKTFNNDQFIDVYADNKLAGRLKVHKNGKGYRRKVDIVLAPIKTNITGKGEEGNITGEEDKLKKYLSQALITPNIIIDNSIDLSKDTIFMNNFIKNKKIIYGRDSKDQGILHTYMMNNYNLHGKYPEAFVIYIFDLACPGIAGEAFNIPSNNALVFGYNTRKPTCLVHEFLHGMGLYHTFDNNSMFTFPKITENIEDYTTNRYALWKWQWDIIRENSLMKKE</sequence>
<dbReference type="SUPFAM" id="SSF69349">
    <property type="entry name" value="Phage fibre proteins"/>
    <property type="match status" value="1"/>
</dbReference>
<reference evidence="2 3" key="1">
    <citation type="submission" date="2016-01" db="EMBL/GenBank/DDBJ databases">
        <authorList>
            <person name="McClelland M."/>
            <person name="Jain A."/>
            <person name="Saraogi P."/>
            <person name="Mendelson R."/>
            <person name="Westerman R."/>
            <person name="SanMiguel P."/>
            <person name="Csonka L."/>
        </authorList>
    </citation>
    <scope>NUCLEOTIDE SEQUENCE [LARGE SCALE GENOMIC DNA]</scope>
    <source>
        <strain evidence="2 3">R-53146</strain>
    </source>
</reference>
<evidence type="ECO:0000313" key="2">
    <source>
        <dbReference type="EMBL" id="CVK17000.1"/>
    </source>
</evidence>
<dbReference type="Gene3D" id="2.30.110.50">
    <property type="match status" value="1"/>
</dbReference>
<accession>A0A0X3ARE7</accession>
<evidence type="ECO:0000313" key="3">
    <source>
        <dbReference type="Proteomes" id="UP000182761"/>
    </source>
</evidence>
<dbReference type="InterPro" id="IPR037026">
    <property type="entry name" value="Vgr_OB-fold_dom_sf"/>
</dbReference>
<dbReference type="SUPFAM" id="SSF55486">
    <property type="entry name" value="Metalloproteases ('zincins'), catalytic domain"/>
    <property type="match status" value="1"/>
</dbReference>
<dbReference type="AlphaFoldDB" id="A0A0X3ARE7"/>
<gene>
    <name evidence="2" type="ORF">Ga0061079_11414</name>
</gene>
<dbReference type="STRING" id="1586267.GCA_001418685_01868"/>
<protein>
    <submittedName>
        <fullName evidence="2">Uncharacterized conserved protein, implicated in type VI secretion and phage assembly</fullName>
    </submittedName>
</protein>
<dbReference type="RefSeq" id="WP_055426175.1">
    <property type="nucleotide sequence ID" value="NZ_FCOR01000014.1"/>
</dbReference>
<dbReference type="Gene3D" id="2.40.50.230">
    <property type="entry name" value="Gp5 N-terminal domain"/>
    <property type="match status" value="1"/>
</dbReference>
<feature type="domain" description="Gp5/Type VI secretion system Vgr protein OB-fold" evidence="1">
    <location>
        <begin position="412"/>
        <end position="486"/>
    </location>
</feature>
<name>A0A0X3ARE7_9FLAO</name>
<dbReference type="OrthoDB" id="7033094at2"/>
<organism evidence="2 3">
    <name type="scientific">Apibacter mensalis</name>
    <dbReference type="NCBI Taxonomy" id="1586267"/>
    <lineage>
        <taxon>Bacteria</taxon>
        <taxon>Pseudomonadati</taxon>
        <taxon>Bacteroidota</taxon>
        <taxon>Flavobacteriia</taxon>
        <taxon>Flavobacteriales</taxon>
        <taxon>Weeksellaceae</taxon>
        <taxon>Apibacter</taxon>
    </lineage>
</organism>
<dbReference type="EMBL" id="FCOR01000014">
    <property type="protein sequence ID" value="CVK17000.1"/>
    <property type="molecule type" value="Genomic_DNA"/>
</dbReference>
<keyword evidence="3" id="KW-1185">Reference proteome</keyword>
<dbReference type="Pfam" id="PF04717">
    <property type="entry name" value="Phage_base_V"/>
    <property type="match status" value="1"/>
</dbReference>
<dbReference type="SUPFAM" id="SSF69279">
    <property type="entry name" value="Phage tail proteins"/>
    <property type="match status" value="1"/>
</dbReference>